<gene>
    <name evidence="1" type="ORF">HORIV_29220</name>
</gene>
<reference evidence="2" key="1">
    <citation type="journal article" date="2019" name="Microbiol. Resour. Announc.">
        <title>Complete Genome Sequence of Halomonas olivaria, a Moderately Halophilic Bacterium Isolated from Olive Processing Effluents, Obtained by Nanopore Sequencing.</title>
        <authorList>
            <person name="Nagata S."/>
            <person name="Ii K.M."/>
            <person name="Tsukimi T."/>
            <person name="Miura M.C."/>
            <person name="Galipon J."/>
            <person name="Arakawa K."/>
        </authorList>
    </citation>
    <scope>NUCLEOTIDE SEQUENCE [LARGE SCALE GENOMIC DNA]</scope>
    <source>
        <strain evidence="2">TYRC17</strain>
    </source>
</reference>
<sequence>MRFRTRLMLVLLTVVIVSQLATGVAFLRATQNDVIAKGSQRLEVGPMY</sequence>
<evidence type="ECO:0008006" key="3">
    <source>
        <dbReference type="Google" id="ProtNLM"/>
    </source>
</evidence>
<organism evidence="1 2">
    <name type="scientific">Vreelandella olivaria</name>
    <dbReference type="NCBI Taxonomy" id="390919"/>
    <lineage>
        <taxon>Bacteria</taxon>
        <taxon>Pseudomonadati</taxon>
        <taxon>Pseudomonadota</taxon>
        <taxon>Gammaproteobacteria</taxon>
        <taxon>Oceanospirillales</taxon>
        <taxon>Halomonadaceae</taxon>
        <taxon>Vreelandella</taxon>
    </lineage>
</organism>
<dbReference type="Proteomes" id="UP000289555">
    <property type="component" value="Chromosome"/>
</dbReference>
<keyword evidence="2" id="KW-1185">Reference proteome</keyword>
<proteinExistence type="predicted"/>
<evidence type="ECO:0000313" key="2">
    <source>
        <dbReference type="Proteomes" id="UP000289555"/>
    </source>
</evidence>
<dbReference type="EMBL" id="AP019416">
    <property type="protein sequence ID" value="BBI50501.1"/>
    <property type="molecule type" value="Genomic_DNA"/>
</dbReference>
<name>A0ABM7GJB7_9GAMM</name>
<accession>A0ABM7GJB7</accession>
<evidence type="ECO:0000313" key="1">
    <source>
        <dbReference type="EMBL" id="BBI50501.1"/>
    </source>
</evidence>
<protein>
    <recommendedName>
        <fullName evidence="3">Methyl-accepting chemotaxis protein</fullName>
    </recommendedName>
</protein>